<dbReference type="GO" id="GO:0005615">
    <property type="term" value="C:extracellular space"/>
    <property type="evidence" value="ECO:0007669"/>
    <property type="project" value="TreeGrafter"/>
</dbReference>
<dbReference type="PANTHER" id="PTHR28434">
    <property type="entry name" value="PROTEIN C3ORF33"/>
    <property type="match status" value="1"/>
</dbReference>
<dbReference type="OMA" id="ETWKENM"/>
<dbReference type="OrthoDB" id="6220511at2759"/>
<evidence type="ECO:0000313" key="2">
    <source>
        <dbReference type="Proteomes" id="UP000694546"/>
    </source>
</evidence>
<reference evidence="1" key="1">
    <citation type="submission" date="2025-08" db="UniProtKB">
        <authorList>
            <consortium name="Ensembl"/>
        </authorList>
    </citation>
    <scope>IDENTIFICATION</scope>
</reference>
<dbReference type="Gene3D" id="2.40.50.90">
    <property type="match status" value="1"/>
</dbReference>
<keyword evidence="2" id="KW-1185">Reference proteome</keyword>
<protein>
    <submittedName>
        <fullName evidence="1">Chromosome 3 open reading frame 33</fullName>
    </submittedName>
</protein>
<proteinExistence type="predicted"/>
<dbReference type="PANTHER" id="PTHR28434:SF1">
    <property type="entry name" value="PROTEIN C3ORF33"/>
    <property type="match status" value="1"/>
</dbReference>
<organism evidence="1 2">
    <name type="scientific">Gadus morhua</name>
    <name type="common">Atlantic cod</name>
    <dbReference type="NCBI Taxonomy" id="8049"/>
    <lineage>
        <taxon>Eukaryota</taxon>
        <taxon>Metazoa</taxon>
        <taxon>Chordata</taxon>
        <taxon>Craniata</taxon>
        <taxon>Vertebrata</taxon>
        <taxon>Euteleostomi</taxon>
        <taxon>Actinopterygii</taxon>
        <taxon>Neopterygii</taxon>
        <taxon>Teleostei</taxon>
        <taxon>Neoteleostei</taxon>
        <taxon>Acanthomorphata</taxon>
        <taxon>Zeiogadaria</taxon>
        <taxon>Gadariae</taxon>
        <taxon>Gadiformes</taxon>
        <taxon>Gadoidei</taxon>
        <taxon>Gadidae</taxon>
        <taxon>Gadus</taxon>
    </lineage>
</organism>
<sequence>MPGTESRADRQPQEAIHDIDEPNIVSLISHFADDNLTIVRNLSTGLALAGVLVIARSIKLTSKFGAVAEIPVHFIRGNVSLQGRVRTVSDHGLEIEHIPVVLPILSRLLSKRVCSSSLAVRLAGVEPTAEGQLWLRRHLAPAQVVWFKLISREDHVLHCLVSHRKQGAFWSLCVNEELLRLGLARTVPLFGVAPGSRLYWRLYRRLLRAEFKAEKKGLGLWKEAGFWERASDSVRYNRLISAVKRLFGRT</sequence>
<reference evidence="1" key="2">
    <citation type="submission" date="2025-09" db="UniProtKB">
        <authorList>
            <consortium name="Ensembl"/>
        </authorList>
    </citation>
    <scope>IDENTIFICATION</scope>
</reference>
<accession>A0A8C5AR86</accession>
<name>A0A8C5AR86_GADMO</name>
<dbReference type="AlphaFoldDB" id="A0A8C5AR86"/>
<evidence type="ECO:0000313" key="1">
    <source>
        <dbReference type="Ensembl" id="ENSGMOP00000035749.1"/>
    </source>
</evidence>
<dbReference type="Proteomes" id="UP000694546">
    <property type="component" value="Chromosome 16"/>
</dbReference>
<dbReference type="SUPFAM" id="SSF50199">
    <property type="entry name" value="Staphylococcal nuclease"/>
    <property type="match status" value="1"/>
</dbReference>
<gene>
    <name evidence="1" type="primary">C3orf33</name>
    <name evidence="1" type="synonym">c18h3orf33</name>
</gene>
<dbReference type="Ensembl" id="ENSGMOT00000031811.1">
    <property type="protein sequence ID" value="ENSGMOP00000035749.1"/>
    <property type="gene ID" value="ENSGMOG00000030648.1"/>
</dbReference>
<dbReference type="InterPro" id="IPR035437">
    <property type="entry name" value="SNase_OB-fold_sf"/>
</dbReference>
<dbReference type="InterPro" id="IPR042421">
    <property type="entry name" value="C3orf33-like"/>
</dbReference>
<dbReference type="GeneTree" id="ENSGT00390000004493"/>